<dbReference type="AlphaFoldDB" id="A0A086A6H3"/>
<protein>
    <submittedName>
        <fullName evidence="1">Uncharacterized protein</fullName>
    </submittedName>
</protein>
<comment type="caution">
    <text evidence="1">The sequence shown here is derived from an EMBL/GenBank/DDBJ whole genome shotgun (WGS) entry which is preliminary data.</text>
</comment>
<dbReference type="Proteomes" id="UP000028705">
    <property type="component" value="Unassembled WGS sequence"/>
</dbReference>
<dbReference type="STRING" id="445961.IW15_12060"/>
<proteinExistence type="predicted"/>
<organism evidence="1 2">
    <name type="scientific">Chryseobacterium soli</name>
    <dbReference type="NCBI Taxonomy" id="445961"/>
    <lineage>
        <taxon>Bacteria</taxon>
        <taxon>Pseudomonadati</taxon>
        <taxon>Bacteroidota</taxon>
        <taxon>Flavobacteriia</taxon>
        <taxon>Flavobacteriales</taxon>
        <taxon>Weeksellaceae</taxon>
        <taxon>Chryseobacterium group</taxon>
        <taxon>Chryseobacterium</taxon>
    </lineage>
</organism>
<reference evidence="1 2" key="1">
    <citation type="submission" date="2014-07" db="EMBL/GenBank/DDBJ databases">
        <title>Genome of Chryseobacterium soli DSM 19298.</title>
        <authorList>
            <person name="Stropko S.J."/>
            <person name="Pipes S.E."/>
            <person name="Newman J."/>
        </authorList>
    </citation>
    <scope>NUCLEOTIDE SEQUENCE [LARGE SCALE GENOMIC DNA]</scope>
    <source>
        <strain evidence="1 2">DSM 19298</strain>
    </source>
</reference>
<keyword evidence="2" id="KW-1185">Reference proteome</keyword>
<gene>
    <name evidence="1" type="ORF">IW15_12060</name>
</gene>
<evidence type="ECO:0000313" key="1">
    <source>
        <dbReference type="EMBL" id="KFF12287.1"/>
    </source>
</evidence>
<accession>A0A086A6H3</accession>
<sequence>MNANIIKIPYNKQFSQVIKILYSLKNMYCIKQNLPDIPELNVLATLIYILYDTGQEFFKFRNT</sequence>
<name>A0A086A6H3_9FLAO</name>
<dbReference type="EMBL" id="JPRH01000004">
    <property type="protein sequence ID" value="KFF12287.1"/>
    <property type="molecule type" value="Genomic_DNA"/>
</dbReference>
<evidence type="ECO:0000313" key="2">
    <source>
        <dbReference type="Proteomes" id="UP000028705"/>
    </source>
</evidence>